<feature type="region of interest" description="Disordered" evidence="1">
    <location>
        <begin position="313"/>
        <end position="332"/>
    </location>
</feature>
<reference evidence="2" key="1">
    <citation type="submission" date="2020-07" db="EMBL/GenBank/DDBJ databases">
        <title>Genome sequence and genetic diversity analysis of an under-domesticated orphan crop, white fonio (Digitaria exilis).</title>
        <authorList>
            <person name="Bennetzen J.L."/>
            <person name="Chen S."/>
            <person name="Ma X."/>
            <person name="Wang X."/>
            <person name="Yssel A.E.J."/>
            <person name="Chaluvadi S.R."/>
            <person name="Johnson M."/>
            <person name="Gangashetty P."/>
            <person name="Hamidou F."/>
            <person name="Sanogo M.D."/>
            <person name="Zwaenepoel A."/>
            <person name="Wallace J."/>
            <person name="Van De Peer Y."/>
            <person name="Van Deynze A."/>
        </authorList>
    </citation>
    <scope>NUCLEOTIDE SEQUENCE</scope>
    <source>
        <tissue evidence="2">Leaves</tissue>
    </source>
</reference>
<organism evidence="2 3">
    <name type="scientific">Digitaria exilis</name>
    <dbReference type="NCBI Taxonomy" id="1010633"/>
    <lineage>
        <taxon>Eukaryota</taxon>
        <taxon>Viridiplantae</taxon>
        <taxon>Streptophyta</taxon>
        <taxon>Embryophyta</taxon>
        <taxon>Tracheophyta</taxon>
        <taxon>Spermatophyta</taxon>
        <taxon>Magnoliopsida</taxon>
        <taxon>Liliopsida</taxon>
        <taxon>Poales</taxon>
        <taxon>Poaceae</taxon>
        <taxon>PACMAD clade</taxon>
        <taxon>Panicoideae</taxon>
        <taxon>Panicodae</taxon>
        <taxon>Paniceae</taxon>
        <taxon>Anthephorinae</taxon>
        <taxon>Digitaria</taxon>
    </lineage>
</organism>
<dbReference type="EMBL" id="JACEFO010001708">
    <property type="protein sequence ID" value="KAF8718481.1"/>
    <property type="molecule type" value="Genomic_DNA"/>
</dbReference>
<feature type="compositionally biased region" description="Polar residues" evidence="1">
    <location>
        <begin position="28"/>
        <end position="40"/>
    </location>
</feature>
<name>A0A835EST0_9POAL</name>
<evidence type="ECO:0000256" key="1">
    <source>
        <dbReference type="SAM" id="MobiDB-lite"/>
    </source>
</evidence>
<feature type="compositionally biased region" description="Basic and acidic residues" evidence="1">
    <location>
        <begin position="490"/>
        <end position="504"/>
    </location>
</feature>
<sequence>MGSPRGALEPRAQNGPGSHFLPPPQANGPPTRSTAAGVQPTNGSMVYLGGEQLATGAAASVAASSASRIIMAVALAAIVLPPAEHFRVKTMARVVAVVQQRERSSERTHSLTVGVLSGVTGAEIRFDKRKWGLTRTVACESMTSPFERLLPRCPWMLAFVPLDSTLLCDKAHHQRLHHQFTAAPTSRRHARSPGTSSPFAARSRSSDRASGGSDAAGAPRREGLRSPPFAGDPMLLAAAGPGLYDGHPAAGKPVCFDLIASSRAPSALQAQCEDKRPPTKFSGDAIHAKTCLHLQAAGLRRAISDRLDAIRCQTKTRPERGQGDDGQRSITTGYGLRQSGLAGSLRLLFPAVRTVRLHAMMGVEGAMTNAGDHRVAPSTRRPMANFDAGPKLARVASSARTHAAAFGFGHGNMRLPMRAPDDCDRYVLGSPKESAPPSRARAIRAIHCLFAFRPARAWPKRWRRFAAVVCRLGGPKPNPIIPSCRAQDTNTKDHQDAAKDGMLP</sequence>
<feature type="compositionally biased region" description="Basic and acidic residues" evidence="1">
    <location>
        <begin position="316"/>
        <end position="327"/>
    </location>
</feature>
<proteinExistence type="predicted"/>
<dbReference type="AlphaFoldDB" id="A0A835EST0"/>
<protein>
    <submittedName>
        <fullName evidence="2">Uncharacterized protein</fullName>
    </submittedName>
</protein>
<feature type="compositionally biased region" description="Low complexity" evidence="1">
    <location>
        <begin position="196"/>
        <end position="218"/>
    </location>
</feature>
<keyword evidence="3" id="KW-1185">Reference proteome</keyword>
<evidence type="ECO:0000313" key="3">
    <source>
        <dbReference type="Proteomes" id="UP000636709"/>
    </source>
</evidence>
<accession>A0A835EST0</accession>
<feature type="region of interest" description="Disordered" evidence="1">
    <location>
        <begin position="180"/>
        <end position="229"/>
    </location>
</feature>
<feature type="region of interest" description="Disordered" evidence="1">
    <location>
        <begin position="479"/>
        <end position="504"/>
    </location>
</feature>
<dbReference type="Proteomes" id="UP000636709">
    <property type="component" value="Unassembled WGS sequence"/>
</dbReference>
<gene>
    <name evidence="2" type="ORF">HU200_025249</name>
</gene>
<feature type="region of interest" description="Disordered" evidence="1">
    <location>
        <begin position="1"/>
        <end position="40"/>
    </location>
</feature>
<comment type="caution">
    <text evidence="2">The sequence shown here is derived from an EMBL/GenBank/DDBJ whole genome shotgun (WGS) entry which is preliminary data.</text>
</comment>
<evidence type="ECO:0000313" key="2">
    <source>
        <dbReference type="EMBL" id="KAF8718481.1"/>
    </source>
</evidence>